<dbReference type="InterPro" id="IPR000719">
    <property type="entry name" value="Prot_kinase_dom"/>
</dbReference>
<evidence type="ECO:0000313" key="9">
    <source>
        <dbReference type="EMBL" id="CAI5743341.1"/>
    </source>
</evidence>
<dbReference type="InterPro" id="IPR051681">
    <property type="entry name" value="Ser/Thr_Kinases-Pseudokinases"/>
</dbReference>
<keyword evidence="1" id="KW-0723">Serine/threonine-protein kinase</keyword>
<gene>
    <name evidence="9" type="ORF">HBR001_LOCUS9429</name>
</gene>
<feature type="region of interest" description="Disordered" evidence="6">
    <location>
        <begin position="90"/>
        <end position="115"/>
    </location>
</feature>
<evidence type="ECO:0000256" key="6">
    <source>
        <dbReference type="SAM" id="MobiDB-lite"/>
    </source>
</evidence>
<feature type="transmembrane region" description="Helical" evidence="7">
    <location>
        <begin position="313"/>
        <end position="330"/>
    </location>
</feature>
<dbReference type="SMART" id="SM00220">
    <property type="entry name" value="S_TKc"/>
    <property type="match status" value="1"/>
</dbReference>
<keyword evidence="10" id="KW-1185">Reference proteome</keyword>
<feature type="transmembrane region" description="Helical" evidence="7">
    <location>
        <begin position="499"/>
        <end position="517"/>
    </location>
</feature>
<evidence type="ECO:0000313" key="10">
    <source>
        <dbReference type="Proteomes" id="UP001162031"/>
    </source>
</evidence>
<evidence type="ECO:0000256" key="5">
    <source>
        <dbReference type="SAM" id="Coils"/>
    </source>
</evidence>
<dbReference type="Proteomes" id="UP001162031">
    <property type="component" value="Unassembled WGS sequence"/>
</dbReference>
<protein>
    <recommendedName>
        <fullName evidence="8">Protein kinase domain-containing protein</fullName>
    </recommendedName>
</protein>
<feature type="transmembrane region" description="Helical" evidence="7">
    <location>
        <begin position="350"/>
        <end position="368"/>
    </location>
</feature>
<evidence type="ECO:0000256" key="2">
    <source>
        <dbReference type="ARBA" id="ARBA00022741"/>
    </source>
</evidence>
<dbReference type="GO" id="GO:0004674">
    <property type="term" value="F:protein serine/threonine kinase activity"/>
    <property type="evidence" value="ECO:0007669"/>
    <property type="project" value="UniProtKB-KW"/>
</dbReference>
<feature type="compositionally biased region" description="Basic residues" evidence="6">
    <location>
        <begin position="234"/>
        <end position="248"/>
    </location>
</feature>
<dbReference type="Gene3D" id="3.30.200.20">
    <property type="entry name" value="Phosphorylase Kinase, domain 1"/>
    <property type="match status" value="1"/>
</dbReference>
<dbReference type="GO" id="GO:0005524">
    <property type="term" value="F:ATP binding"/>
    <property type="evidence" value="ECO:0007669"/>
    <property type="project" value="UniProtKB-UniRule"/>
</dbReference>
<feature type="region of interest" description="Disordered" evidence="6">
    <location>
        <begin position="213"/>
        <end position="256"/>
    </location>
</feature>
<feature type="transmembrane region" description="Helical" evidence="7">
    <location>
        <begin position="472"/>
        <end position="492"/>
    </location>
</feature>
<feature type="region of interest" description="Disordered" evidence="6">
    <location>
        <begin position="158"/>
        <end position="183"/>
    </location>
</feature>
<comment type="caution">
    <text evidence="9">The sequence shown here is derived from an EMBL/GenBank/DDBJ whole genome shotgun (WGS) entry which is preliminary data.</text>
</comment>
<feature type="transmembrane region" description="Helical" evidence="7">
    <location>
        <begin position="523"/>
        <end position="543"/>
    </location>
</feature>
<dbReference type="EMBL" id="CANTFL010001488">
    <property type="protein sequence ID" value="CAI5743341.1"/>
    <property type="molecule type" value="Genomic_DNA"/>
</dbReference>
<dbReference type="PRINTS" id="PR00109">
    <property type="entry name" value="TYRKINASE"/>
</dbReference>
<dbReference type="Pfam" id="PF00069">
    <property type="entry name" value="Pkinase"/>
    <property type="match status" value="1"/>
</dbReference>
<feature type="transmembrane region" description="Helical" evidence="7">
    <location>
        <begin position="380"/>
        <end position="397"/>
    </location>
</feature>
<evidence type="ECO:0000256" key="3">
    <source>
        <dbReference type="ARBA" id="ARBA00022840"/>
    </source>
</evidence>
<feature type="compositionally biased region" description="Basic residues" evidence="6">
    <location>
        <begin position="170"/>
        <end position="181"/>
    </location>
</feature>
<dbReference type="SUPFAM" id="SSF56112">
    <property type="entry name" value="Protein kinase-like (PK-like)"/>
    <property type="match status" value="1"/>
</dbReference>
<dbReference type="InterPro" id="IPR008271">
    <property type="entry name" value="Ser/Thr_kinase_AS"/>
</dbReference>
<dbReference type="Gene3D" id="1.10.510.10">
    <property type="entry name" value="Transferase(Phosphotransferase) domain 1"/>
    <property type="match status" value="1"/>
</dbReference>
<organism evidence="9 10">
    <name type="scientific">Hyaloperonospora brassicae</name>
    <name type="common">Brassica downy mildew</name>
    <name type="synonym">Peronospora brassicae</name>
    <dbReference type="NCBI Taxonomy" id="162125"/>
    <lineage>
        <taxon>Eukaryota</taxon>
        <taxon>Sar</taxon>
        <taxon>Stramenopiles</taxon>
        <taxon>Oomycota</taxon>
        <taxon>Peronosporomycetes</taxon>
        <taxon>Peronosporales</taxon>
        <taxon>Peronosporaceae</taxon>
        <taxon>Hyaloperonospora</taxon>
    </lineage>
</organism>
<keyword evidence="7" id="KW-0472">Membrane</keyword>
<keyword evidence="7" id="KW-1133">Transmembrane helix</keyword>
<feature type="binding site" evidence="4">
    <location>
        <position position="637"/>
    </location>
    <ligand>
        <name>ATP</name>
        <dbReference type="ChEBI" id="CHEBI:30616"/>
    </ligand>
</feature>
<keyword evidence="1" id="KW-0808">Transferase</keyword>
<keyword evidence="2 4" id="KW-0547">Nucleotide-binding</keyword>
<reference evidence="9" key="1">
    <citation type="submission" date="2022-12" db="EMBL/GenBank/DDBJ databases">
        <authorList>
            <person name="Webb A."/>
        </authorList>
    </citation>
    <scope>NUCLEOTIDE SEQUENCE</scope>
    <source>
        <strain evidence="9">Hp1</strain>
    </source>
</reference>
<dbReference type="InterPro" id="IPR011009">
    <property type="entry name" value="Kinase-like_dom_sf"/>
</dbReference>
<dbReference type="InterPro" id="IPR001245">
    <property type="entry name" value="Ser-Thr/Tyr_kinase_cat_dom"/>
</dbReference>
<feature type="coiled-coil region" evidence="5">
    <location>
        <begin position="554"/>
        <end position="585"/>
    </location>
</feature>
<evidence type="ECO:0000256" key="1">
    <source>
        <dbReference type="ARBA" id="ARBA00022527"/>
    </source>
</evidence>
<dbReference type="PROSITE" id="PS50011">
    <property type="entry name" value="PROTEIN_KINASE_DOM"/>
    <property type="match status" value="1"/>
</dbReference>
<dbReference type="CDD" id="cd13999">
    <property type="entry name" value="STKc_MAP3K-like"/>
    <property type="match status" value="1"/>
</dbReference>
<keyword evidence="1" id="KW-0418">Kinase</keyword>
<feature type="domain" description="Protein kinase" evidence="8">
    <location>
        <begin position="610"/>
        <end position="889"/>
    </location>
</feature>
<dbReference type="AlphaFoldDB" id="A0AAV0V2C7"/>
<dbReference type="InterPro" id="IPR017441">
    <property type="entry name" value="Protein_kinase_ATP_BS"/>
</dbReference>
<dbReference type="PROSITE" id="PS00108">
    <property type="entry name" value="PROTEIN_KINASE_ST"/>
    <property type="match status" value="1"/>
</dbReference>
<keyword evidence="3 4" id="KW-0067">ATP-binding</keyword>
<name>A0AAV0V2C7_HYABA</name>
<dbReference type="PROSITE" id="PS00107">
    <property type="entry name" value="PROTEIN_KINASE_ATP"/>
    <property type="match status" value="1"/>
</dbReference>
<dbReference type="PANTHER" id="PTHR44329:SF298">
    <property type="entry name" value="MIXED LINEAGE KINASE DOMAIN-LIKE PROTEIN"/>
    <property type="match status" value="1"/>
</dbReference>
<evidence type="ECO:0000256" key="4">
    <source>
        <dbReference type="PROSITE-ProRule" id="PRU10141"/>
    </source>
</evidence>
<accession>A0AAV0V2C7</accession>
<evidence type="ECO:0000256" key="7">
    <source>
        <dbReference type="SAM" id="Phobius"/>
    </source>
</evidence>
<sequence length="917" mass="102730">MPRKNALSALLDEHQRQERVSASAGDAVQSIPASPRANALFVSSVDAAEVALSPAVGMFPARPTAGRPQDRHERDAALRMERVYEEVSRRKGQVVEGREASSGAVDTDGSCPPPATAAAAATSEAMATAAATSRNSLGIFCTFHGQEGQVLRNLMQQKEDGARRLSMSRPKNRKRPRRGMKRVGFVAPMQPAATEPSSCQTAGEWHVEMSSAGAYRQHNEEEEWNERRRERQQERRRRRCAKSSRKKPGNSNGREATLLDVDDATVQYIDAVLVKPDPQVFNKYTRFFLDPKLETLYQDFTAIYWLGRARWHVAVWMTVHLFVNLSFYAVPKSGFTGMEQFILSYDSLPAYFQWIYVPIALPFAALPNKCNPFQTRWRSWVCLIIIFFNLTFQIWLADAGRLASKSFASAVRDQLSCKASNPALASMFVGMNGSSSGSDDVLTSDTISSALVYLKDEQRDLAIRVTNLCSDALVQTLVGFVSLFSFLFVISIRLEFVQVVVVAVFGAATYASVVSAFGLQLQWVITFAYGTAVVLLLILSYSLDRTNRRSFLSNFLVEKENENLKSSLKQAEAALQNDAAHADEEREVARILAAPEMCHFEMLHIPFADLTFLQAIGRGSMGDVIKAKYFGTIVVCKRMRREYIVESGRGRDRNGSRDMSHAVSALASFRDEIELMSCLRHPNVVQFIGASWDNASNLCIVMEYMENGDMHRVLHSGLGKNFTWVDPLLKMAVDAVQGMLYLHSQERPVVHRDLKSVNILCSATFGCKVGDFGLSRRYKKGVDALTTLVGTPFWLAPEIIRSERYGPAADVYSFGIVLTELETRHTPYHDQEETGLKVLMKVAHKGLRPSLPPSCLPERRRLIEDCLRDVPARRPTFAQVLSRLQGPVLLEIEGHVATQPDLERRVRLRRHQERRSL</sequence>
<dbReference type="PANTHER" id="PTHR44329">
    <property type="entry name" value="SERINE/THREONINE-PROTEIN KINASE TNNI3K-RELATED"/>
    <property type="match status" value="1"/>
</dbReference>
<evidence type="ECO:0000259" key="8">
    <source>
        <dbReference type="PROSITE" id="PS50011"/>
    </source>
</evidence>
<proteinExistence type="predicted"/>
<keyword evidence="5" id="KW-0175">Coiled coil</keyword>
<keyword evidence="7" id="KW-0812">Transmembrane</keyword>